<comment type="caution">
    <text evidence="1">The sequence shown here is derived from an EMBL/GenBank/DDBJ whole genome shotgun (WGS) entry which is preliminary data.</text>
</comment>
<accession>A0AAE0NX20</accession>
<protein>
    <submittedName>
        <fullName evidence="1">Uncharacterized protein</fullName>
    </submittedName>
</protein>
<reference evidence="1" key="1">
    <citation type="journal article" date="2023" name="Mol. Phylogenet. Evol.">
        <title>Genome-scale phylogeny and comparative genomics of the fungal order Sordariales.</title>
        <authorList>
            <person name="Hensen N."/>
            <person name="Bonometti L."/>
            <person name="Westerberg I."/>
            <person name="Brannstrom I.O."/>
            <person name="Guillou S."/>
            <person name="Cros-Aarteil S."/>
            <person name="Calhoun S."/>
            <person name="Haridas S."/>
            <person name="Kuo A."/>
            <person name="Mondo S."/>
            <person name="Pangilinan J."/>
            <person name="Riley R."/>
            <person name="LaButti K."/>
            <person name="Andreopoulos B."/>
            <person name="Lipzen A."/>
            <person name="Chen C."/>
            <person name="Yan M."/>
            <person name="Daum C."/>
            <person name="Ng V."/>
            <person name="Clum A."/>
            <person name="Steindorff A."/>
            <person name="Ohm R.A."/>
            <person name="Martin F."/>
            <person name="Silar P."/>
            <person name="Natvig D.O."/>
            <person name="Lalanne C."/>
            <person name="Gautier V."/>
            <person name="Ament-Velasquez S.L."/>
            <person name="Kruys A."/>
            <person name="Hutchinson M.I."/>
            <person name="Powell A.J."/>
            <person name="Barry K."/>
            <person name="Miller A.N."/>
            <person name="Grigoriev I.V."/>
            <person name="Debuchy R."/>
            <person name="Gladieux P."/>
            <person name="Hiltunen Thoren M."/>
            <person name="Johannesson H."/>
        </authorList>
    </citation>
    <scope>NUCLEOTIDE SEQUENCE</scope>
    <source>
        <strain evidence="1">CBS 232.78</strain>
    </source>
</reference>
<name>A0AAE0NX20_9PEZI</name>
<proteinExistence type="predicted"/>
<reference evidence="1" key="2">
    <citation type="submission" date="2023-06" db="EMBL/GenBank/DDBJ databases">
        <authorList>
            <consortium name="Lawrence Berkeley National Laboratory"/>
            <person name="Haridas S."/>
            <person name="Hensen N."/>
            <person name="Bonometti L."/>
            <person name="Westerberg I."/>
            <person name="Brannstrom I.O."/>
            <person name="Guillou S."/>
            <person name="Cros-Aarteil S."/>
            <person name="Calhoun S."/>
            <person name="Kuo A."/>
            <person name="Mondo S."/>
            <person name="Pangilinan J."/>
            <person name="Riley R."/>
            <person name="LaButti K."/>
            <person name="Andreopoulos B."/>
            <person name="Lipzen A."/>
            <person name="Chen C."/>
            <person name="Yanf M."/>
            <person name="Daum C."/>
            <person name="Ng V."/>
            <person name="Clum A."/>
            <person name="Steindorff A."/>
            <person name="Ohm R."/>
            <person name="Martin F."/>
            <person name="Silar P."/>
            <person name="Natvig D."/>
            <person name="Lalanne C."/>
            <person name="Gautier V."/>
            <person name="Ament-velasquez S.L."/>
            <person name="Kruys A."/>
            <person name="Hutchinson M.I."/>
            <person name="Powell A.J."/>
            <person name="Barry K."/>
            <person name="Miller A.N."/>
            <person name="Grigoriev I.V."/>
            <person name="Debuchy R."/>
            <person name="Gladieux P."/>
            <person name="Thoren M.H."/>
            <person name="Johannesson H."/>
        </authorList>
    </citation>
    <scope>NUCLEOTIDE SEQUENCE</scope>
    <source>
        <strain evidence="1">CBS 232.78</strain>
    </source>
</reference>
<keyword evidence="2" id="KW-1185">Reference proteome</keyword>
<sequence length="205" mass="22862">MEKTTSLGPIQAPLPPPSYIKSTSHFGPRDRQCCQCGQTTSTTTTTTTNSEQNWRCECEHQLCRNCHGRDGRGDAVIPHSFPVDWICSTCGDVHSVLEILTRTINCACDSPTLQAVYDQFGRIFLFWRDDPAVFDLTDPAKVQEAAWRVWEAGSEPWLLEVVAAEKQKRAAGVKGHARGWNRMSQSSVSSQDSMDIAMAEMDYSD</sequence>
<dbReference type="EMBL" id="JAULSW010000002">
    <property type="protein sequence ID" value="KAK3389195.1"/>
    <property type="molecule type" value="Genomic_DNA"/>
</dbReference>
<dbReference type="AlphaFoldDB" id="A0AAE0NX20"/>
<gene>
    <name evidence="1" type="ORF">B0H63DRAFT_95604</name>
</gene>
<evidence type="ECO:0000313" key="1">
    <source>
        <dbReference type="EMBL" id="KAK3389195.1"/>
    </source>
</evidence>
<organism evidence="1 2">
    <name type="scientific">Podospora didyma</name>
    <dbReference type="NCBI Taxonomy" id="330526"/>
    <lineage>
        <taxon>Eukaryota</taxon>
        <taxon>Fungi</taxon>
        <taxon>Dikarya</taxon>
        <taxon>Ascomycota</taxon>
        <taxon>Pezizomycotina</taxon>
        <taxon>Sordariomycetes</taxon>
        <taxon>Sordariomycetidae</taxon>
        <taxon>Sordariales</taxon>
        <taxon>Podosporaceae</taxon>
        <taxon>Podospora</taxon>
    </lineage>
</organism>
<evidence type="ECO:0000313" key="2">
    <source>
        <dbReference type="Proteomes" id="UP001285441"/>
    </source>
</evidence>
<dbReference type="Proteomes" id="UP001285441">
    <property type="component" value="Unassembled WGS sequence"/>
</dbReference>